<dbReference type="Proteomes" id="UP000774804">
    <property type="component" value="Unassembled WGS sequence"/>
</dbReference>
<gene>
    <name evidence="1" type="ORF">PC115_g24387</name>
</gene>
<protein>
    <submittedName>
        <fullName evidence="1">Uncharacterized protein</fullName>
    </submittedName>
</protein>
<sequence length="102" mass="10972">MKLISSNAINKELAEVNLQEVSNTLIIENAVGNIEIRRSEDTGLRVRTTLQALNNRSGESTLEELAQNTEVSLITKGKTDVHGGGPLLSIKTSVGSITVENK</sequence>
<evidence type="ECO:0000313" key="2">
    <source>
        <dbReference type="Proteomes" id="UP000774804"/>
    </source>
</evidence>
<reference evidence="1" key="1">
    <citation type="submission" date="2018-10" db="EMBL/GenBank/DDBJ databases">
        <title>Effector identification in a new, highly contiguous assembly of the strawberry crown rot pathogen Phytophthora cactorum.</title>
        <authorList>
            <person name="Armitage A.D."/>
            <person name="Nellist C.F."/>
            <person name="Bates H."/>
            <person name="Vickerstaff R.J."/>
            <person name="Harrison R.J."/>
        </authorList>
    </citation>
    <scope>NUCLEOTIDE SEQUENCE</scope>
    <source>
        <strain evidence="1">4032</strain>
    </source>
</reference>
<accession>A0A8T1A8J6</accession>
<dbReference type="EMBL" id="RCMI01003152">
    <property type="protein sequence ID" value="KAG2873324.1"/>
    <property type="molecule type" value="Genomic_DNA"/>
</dbReference>
<name>A0A8T1A8J6_9STRA</name>
<organism evidence="1 2">
    <name type="scientific">Phytophthora cactorum</name>
    <dbReference type="NCBI Taxonomy" id="29920"/>
    <lineage>
        <taxon>Eukaryota</taxon>
        <taxon>Sar</taxon>
        <taxon>Stramenopiles</taxon>
        <taxon>Oomycota</taxon>
        <taxon>Peronosporomycetes</taxon>
        <taxon>Peronosporales</taxon>
        <taxon>Peronosporaceae</taxon>
        <taxon>Phytophthora</taxon>
    </lineage>
</organism>
<evidence type="ECO:0000313" key="1">
    <source>
        <dbReference type="EMBL" id="KAG2873324.1"/>
    </source>
</evidence>
<comment type="caution">
    <text evidence="1">The sequence shown here is derived from an EMBL/GenBank/DDBJ whole genome shotgun (WGS) entry which is preliminary data.</text>
</comment>
<dbReference type="AlphaFoldDB" id="A0A8T1A8J6"/>
<proteinExistence type="predicted"/>